<dbReference type="EMBL" id="JAHRHJ020000007">
    <property type="protein sequence ID" value="KAH9308629.1"/>
    <property type="molecule type" value="Genomic_DNA"/>
</dbReference>
<comment type="caution">
    <text evidence="1">The sequence shown here is derived from an EMBL/GenBank/DDBJ whole genome shotgun (WGS) entry which is preliminary data.</text>
</comment>
<dbReference type="AlphaFoldDB" id="A0AA38KTI5"/>
<name>A0AA38KTI5_TAXCH</name>
<evidence type="ECO:0000313" key="2">
    <source>
        <dbReference type="Proteomes" id="UP000824469"/>
    </source>
</evidence>
<protein>
    <submittedName>
        <fullName evidence="1">Uncharacterized protein</fullName>
    </submittedName>
</protein>
<gene>
    <name evidence="1" type="ORF">KI387_036540</name>
</gene>
<proteinExistence type="predicted"/>
<dbReference type="Proteomes" id="UP000824469">
    <property type="component" value="Unassembled WGS sequence"/>
</dbReference>
<accession>A0AA38KTI5</accession>
<reference evidence="1 2" key="1">
    <citation type="journal article" date="2021" name="Nat. Plants">
        <title>The Taxus genome provides insights into paclitaxel biosynthesis.</title>
        <authorList>
            <person name="Xiong X."/>
            <person name="Gou J."/>
            <person name="Liao Q."/>
            <person name="Li Y."/>
            <person name="Zhou Q."/>
            <person name="Bi G."/>
            <person name="Li C."/>
            <person name="Du R."/>
            <person name="Wang X."/>
            <person name="Sun T."/>
            <person name="Guo L."/>
            <person name="Liang H."/>
            <person name="Lu P."/>
            <person name="Wu Y."/>
            <person name="Zhang Z."/>
            <person name="Ro D.K."/>
            <person name="Shang Y."/>
            <person name="Huang S."/>
            <person name="Yan J."/>
        </authorList>
    </citation>
    <scope>NUCLEOTIDE SEQUENCE [LARGE SCALE GENOMIC DNA]</scope>
    <source>
        <strain evidence="1">Ta-2019</strain>
    </source>
</reference>
<evidence type="ECO:0000313" key="1">
    <source>
        <dbReference type="EMBL" id="KAH9308629.1"/>
    </source>
</evidence>
<organism evidence="1 2">
    <name type="scientific">Taxus chinensis</name>
    <name type="common">Chinese yew</name>
    <name type="synonym">Taxus wallichiana var. chinensis</name>
    <dbReference type="NCBI Taxonomy" id="29808"/>
    <lineage>
        <taxon>Eukaryota</taxon>
        <taxon>Viridiplantae</taxon>
        <taxon>Streptophyta</taxon>
        <taxon>Embryophyta</taxon>
        <taxon>Tracheophyta</taxon>
        <taxon>Spermatophyta</taxon>
        <taxon>Pinopsida</taxon>
        <taxon>Pinidae</taxon>
        <taxon>Conifers II</taxon>
        <taxon>Cupressales</taxon>
        <taxon>Taxaceae</taxon>
        <taxon>Taxus</taxon>
    </lineage>
</organism>
<sequence length="78" mass="8995">RPSTIQERNLDSDDDEFRDRDYDVSALANNLTEAFRNGMFESEGVREVHGTIDRDDEDVFFEDESPEVVSSLHLAEED</sequence>
<feature type="non-terminal residue" evidence="1">
    <location>
        <position position="78"/>
    </location>
</feature>
<keyword evidence="2" id="KW-1185">Reference proteome</keyword>
<feature type="non-terminal residue" evidence="1">
    <location>
        <position position="1"/>
    </location>
</feature>